<protein>
    <submittedName>
        <fullName evidence="1">Uncharacterized protein</fullName>
    </submittedName>
</protein>
<organism evidence="1 2">
    <name type="scientific">Penicillium angulare</name>
    <dbReference type="NCBI Taxonomy" id="116970"/>
    <lineage>
        <taxon>Eukaryota</taxon>
        <taxon>Fungi</taxon>
        <taxon>Dikarya</taxon>
        <taxon>Ascomycota</taxon>
        <taxon>Pezizomycotina</taxon>
        <taxon>Eurotiomycetes</taxon>
        <taxon>Eurotiomycetidae</taxon>
        <taxon>Eurotiales</taxon>
        <taxon>Aspergillaceae</taxon>
        <taxon>Penicillium</taxon>
    </lineage>
</organism>
<reference evidence="1" key="1">
    <citation type="submission" date="2022-11" db="EMBL/GenBank/DDBJ databases">
        <authorList>
            <person name="Petersen C."/>
        </authorList>
    </citation>
    <scope>NUCLEOTIDE SEQUENCE</scope>
    <source>
        <strain evidence="1">IBT 30069</strain>
    </source>
</reference>
<comment type="caution">
    <text evidence="1">The sequence shown here is derived from an EMBL/GenBank/DDBJ whole genome shotgun (WGS) entry which is preliminary data.</text>
</comment>
<name>A0A9W9FIB1_9EURO</name>
<dbReference type="Proteomes" id="UP001149165">
    <property type="component" value="Unassembled WGS sequence"/>
</dbReference>
<dbReference type="AlphaFoldDB" id="A0A9W9FIB1"/>
<proteinExistence type="predicted"/>
<keyword evidence="2" id="KW-1185">Reference proteome</keyword>
<gene>
    <name evidence="1" type="ORF">N7456_006773</name>
</gene>
<accession>A0A9W9FIB1</accession>
<dbReference type="OrthoDB" id="5350472at2759"/>
<dbReference type="EMBL" id="JAPQKH010000004">
    <property type="protein sequence ID" value="KAJ5100721.1"/>
    <property type="molecule type" value="Genomic_DNA"/>
</dbReference>
<sequence length="253" mass="28494">MAAGPKYIASTILAFNDILNIEKAYEWDQKQILSFIDHVANYSYLYDTHPEDRDALKMMRIEILELCPPTGKQFVAPGLTPDQTIKRRANPMWDPNSPSKTSKFLLCPFLHKDIPFYGLFDILGLFLSSIGNAPRRATAQNFYLPLVALYGQWCKTINPDRSAPTMYNCTWIKSGPDQGKFFLGASFKGYASGVLSTGEWAEVLQEARFSLVNDSRLVSSGWTMKFCPVNIPNPTGGRYGNCAETYPFVFLLK</sequence>
<reference evidence="1" key="2">
    <citation type="journal article" date="2023" name="IMA Fungus">
        <title>Comparative genomic study of the Penicillium genus elucidates a diverse pangenome and 15 lateral gene transfer events.</title>
        <authorList>
            <person name="Petersen C."/>
            <person name="Sorensen T."/>
            <person name="Nielsen M.R."/>
            <person name="Sondergaard T.E."/>
            <person name="Sorensen J.L."/>
            <person name="Fitzpatrick D.A."/>
            <person name="Frisvad J.C."/>
            <person name="Nielsen K.L."/>
        </authorList>
    </citation>
    <scope>NUCLEOTIDE SEQUENCE</scope>
    <source>
        <strain evidence="1">IBT 30069</strain>
    </source>
</reference>
<evidence type="ECO:0000313" key="1">
    <source>
        <dbReference type="EMBL" id="KAJ5100721.1"/>
    </source>
</evidence>
<evidence type="ECO:0000313" key="2">
    <source>
        <dbReference type="Proteomes" id="UP001149165"/>
    </source>
</evidence>